<evidence type="ECO:0000313" key="3">
    <source>
        <dbReference type="Proteomes" id="UP001595993"/>
    </source>
</evidence>
<evidence type="ECO:0000313" key="2">
    <source>
        <dbReference type="EMBL" id="MFC4611232.1"/>
    </source>
</evidence>
<feature type="coiled-coil region" evidence="1">
    <location>
        <begin position="8"/>
        <end position="39"/>
    </location>
</feature>
<protein>
    <submittedName>
        <fullName evidence="2">Uncharacterized protein</fullName>
    </submittedName>
</protein>
<dbReference type="EMBL" id="JBHSFE010000021">
    <property type="protein sequence ID" value="MFC4611232.1"/>
    <property type="molecule type" value="Genomic_DNA"/>
</dbReference>
<gene>
    <name evidence="2" type="ORF">ACFO9E_26060</name>
</gene>
<organism evidence="2 3">
    <name type="scientific">Streptomyces maoxianensis</name>
    <dbReference type="NCBI Taxonomy" id="1459942"/>
    <lineage>
        <taxon>Bacteria</taxon>
        <taxon>Bacillati</taxon>
        <taxon>Actinomycetota</taxon>
        <taxon>Actinomycetes</taxon>
        <taxon>Kitasatosporales</taxon>
        <taxon>Streptomycetaceae</taxon>
        <taxon>Streptomyces</taxon>
    </lineage>
</organism>
<reference evidence="3" key="1">
    <citation type="journal article" date="2019" name="Int. J. Syst. Evol. Microbiol.">
        <title>The Global Catalogue of Microorganisms (GCM) 10K type strain sequencing project: providing services to taxonomists for standard genome sequencing and annotation.</title>
        <authorList>
            <consortium name="The Broad Institute Genomics Platform"/>
            <consortium name="The Broad Institute Genome Sequencing Center for Infectious Disease"/>
            <person name="Wu L."/>
            <person name="Ma J."/>
        </authorList>
    </citation>
    <scope>NUCLEOTIDE SEQUENCE [LARGE SCALE GENOMIC DNA]</scope>
    <source>
        <strain evidence="3">CGMCC 4.7139</strain>
    </source>
</reference>
<dbReference type="RefSeq" id="WP_381200070.1">
    <property type="nucleotide sequence ID" value="NZ_JBHSFE010000021.1"/>
</dbReference>
<keyword evidence="1" id="KW-0175">Coiled coil</keyword>
<name>A0ABV9GAV9_9ACTN</name>
<accession>A0ABV9GAV9</accession>
<proteinExistence type="predicted"/>
<sequence length="68" mass="7532">MGLLEARETAARVRVEELRREAERVLAELREAEVVLERRVVALAELTEVLSAPELEVDELVAPGVIAP</sequence>
<dbReference type="Proteomes" id="UP001595993">
    <property type="component" value="Unassembled WGS sequence"/>
</dbReference>
<keyword evidence="3" id="KW-1185">Reference proteome</keyword>
<comment type="caution">
    <text evidence="2">The sequence shown here is derived from an EMBL/GenBank/DDBJ whole genome shotgun (WGS) entry which is preliminary data.</text>
</comment>
<evidence type="ECO:0000256" key="1">
    <source>
        <dbReference type="SAM" id="Coils"/>
    </source>
</evidence>